<feature type="non-terminal residue" evidence="3">
    <location>
        <position position="1"/>
    </location>
</feature>
<keyword evidence="4" id="KW-1185">Reference proteome</keyword>
<dbReference type="Proteomes" id="UP000023152">
    <property type="component" value="Unassembled WGS sequence"/>
</dbReference>
<evidence type="ECO:0000313" key="3">
    <source>
        <dbReference type="EMBL" id="ETO02717.1"/>
    </source>
</evidence>
<dbReference type="EMBL" id="ASPP01035073">
    <property type="protein sequence ID" value="ETO02717.1"/>
    <property type="molecule type" value="Genomic_DNA"/>
</dbReference>
<name>X6LNJ0_RETFI</name>
<protein>
    <submittedName>
        <fullName evidence="3">Uncharacterized protein</fullName>
    </submittedName>
</protein>
<evidence type="ECO:0000256" key="2">
    <source>
        <dbReference type="SAM" id="MobiDB-lite"/>
    </source>
</evidence>
<reference evidence="3 4" key="1">
    <citation type="journal article" date="2013" name="Curr. Biol.">
        <title>The Genome of the Foraminiferan Reticulomyxa filosa.</title>
        <authorList>
            <person name="Glockner G."/>
            <person name="Hulsmann N."/>
            <person name="Schleicher M."/>
            <person name="Noegel A.A."/>
            <person name="Eichinger L."/>
            <person name="Gallinger C."/>
            <person name="Pawlowski J."/>
            <person name="Sierra R."/>
            <person name="Euteneuer U."/>
            <person name="Pillet L."/>
            <person name="Moustafa A."/>
            <person name="Platzer M."/>
            <person name="Groth M."/>
            <person name="Szafranski K."/>
            <person name="Schliwa M."/>
        </authorList>
    </citation>
    <scope>NUCLEOTIDE SEQUENCE [LARGE SCALE GENOMIC DNA]</scope>
</reference>
<organism evidence="3 4">
    <name type="scientific">Reticulomyxa filosa</name>
    <dbReference type="NCBI Taxonomy" id="46433"/>
    <lineage>
        <taxon>Eukaryota</taxon>
        <taxon>Sar</taxon>
        <taxon>Rhizaria</taxon>
        <taxon>Retaria</taxon>
        <taxon>Foraminifera</taxon>
        <taxon>Monothalamids</taxon>
        <taxon>Reticulomyxidae</taxon>
        <taxon>Reticulomyxa</taxon>
    </lineage>
</organism>
<evidence type="ECO:0000313" key="4">
    <source>
        <dbReference type="Proteomes" id="UP000023152"/>
    </source>
</evidence>
<feature type="coiled-coil region" evidence="1">
    <location>
        <begin position="40"/>
        <end position="81"/>
    </location>
</feature>
<dbReference type="AlphaFoldDB" id="X6LNJ0"/>
<keyword evidence="1" id="KW-0175">Coiled coil</keyword>
<proteinExistence type="predicted"/>
<evidence type="ECO:0000256" key="1">
    <source>
        <dbReference type="SAM" id="Coils"/>
    </source>
</evidence>
<sequence length="126" mass="15226">ELDKGKNTNKNDHIHMKETELQEKEKKSNNWNNLFSMQQLQQQKNVIEHLESLVTDYMDKNNDLQKQIVALHYEVKQLTAKIFNLETIINITTEHKKNQKNWRSLSEQRNFYQVIKKRLMEINTQD</sequence>
<accession>X6LNJ0</accession>
<feature type="region of interest" description="Disordered" evidence="2">
    <location>
        <begin position="1"/>
        <end position="26"/>
    </location>
</feature>
<comment type="caution">
    <text evidence="3">The sequence shown here is derived from an EMBL/GenBank/DDBJ whole genome shotgun (WGS) entry which is preliminary data.</text>
</comment>
<gene>
    <name evidence="3" type="ORF">RFI_34696</name>
</gene>